<protein>
    <submittedName>
        <fullName evidence="2">Histidine phosphatase family protein</fullName>
    </submittedName>
</protein>
<dbReference type="GO" id="GO:0016791">
    <property type="term" value="F:phosphatase activity"/>
    <property type="evidence" value="ECO:0007669"/>
    <property type="project" value="TreeGrafter"/>
</dbReference>
<dbReference type="InterPro" id="IPR029033">
    <property type="entry name" value="His_PPase_superfam"/>
</dbReference>
<evidence type="ECO:0000256" key="1">
    <source>
        <dbReference type="PIRSR" id="PIRSR613078-2"/>
    </source>
</evidence>
<sequence>MKVILLRHGATKENLEHRFLGVTDAILASQGAAEALERAAHLPPVDHVYVSPLIRCRQTAILLWPRSEQTVIPELRETDFGPFEGKCHEELLDDPLYNQWLAYPDDPSVVPMVENVVACAQRASRALERLSQDAAAHGYETVGVVSHGGTLMGMLARHGRPERDYYSWRMDNCGGFVAELDPETLLLHVEETV</sequence>
<dbReference type="InterPro" id="IPR013078">
    <property type="entry name" value="His_Pase_superF_clade-1"/>
</dbReference>
<reference evidence="2" key="2">
    <citation type="submission" date="2021-04" db="EMBL/GenBank/DDBJ databases">
        <authorList>
            <person name="Gilroy R."/>
        </authorList>
    </citation>
    <scope>NUCLEOTIDE SEQUENCE</scope>
    <source>
        <strain evidence="2">ChiGjej6B6-1540</strain>
    </source>
</reference>
<feature type="binding site" evidence="1">
    <location>
        <position position="55"/>
    </location>
    <ligand>
        <name>substrate</name>
    </ligand>
</feature>
<reference evidence="2" key="1">
    <citation type="journal article" date="2021" name="PeerJ">
        <title>Extensive microbial diversity within the chicken gut microbiome revealed by metagenomics and culture.</title>
        <authorList>
            <person name="Gilroy R."/>
            <person name="Ravi A."/>
            <person name="Getino M."/>
            <person name="Pursley I."/>
            <person name="Horton D.L."/>
            <person name="Alikhan N.F."/>
            <person name="Baker D."/>
            <person name="Gharbi K."/>
            <person name="Hall N."/>
            <person name="Watson M."/>
            <person name="Adriaenssens E.M."/>
            <person name="Foster-Nyarko E."/>
            <person name="Jarju S."/>
            <person name="Secka A."/>
            <person name="Antonio M."/>
            <person name="Oren A."/>
            <person name="Chaudhuri R.R."/>
            <person name="La Ragione R."/>
            <person name="Hildebrand F."/>
            <person name="Pallen M.J."/>
        </authorList>
    </citation>
    <scope>NUCLEOTIDE SEQUENCE</scope>
    <source>
        <strain evidence="2">ChiGjej6B6-1540</strain>
    </source>
</reference>
<dbReference type="SMART" id="SM00855">
    <property type="entry name" value="PGAM"/>
    <property type="match status" value="1"/>
</dbReference>
<gene>
    <name evidence="2" type="ORF">H9868_08260</name>
</gene>
<dbReference type="PANTHER" id="PTHR48100">
    <property type="entry name" value="BROAD-SPECIFICITY PHOSPHATASE YOR283W-RELATED"/>
    <property type="match status" value="1"/>
</dbReference>
<evidence type="ECO:0000313" key="3">
    <source>
        <dbReference type="Proteomes" id="UP000824192"/>
    </source>
</evidence>
<dbReference type="Proteomes" id="UP000824192">
    <property type="component" value="Unassembled WGS sequence"/>
</dbReference>
<dbReference type="SUPFAM" id="SSF53254">
    <property type="entry name" value="Phosphoglycerate mutase-like"/>
    <property type="match status" value="1"/>
</dbReference>
<dbReference type="InterPro" id="IPR050275">
    <property type="entry name" value="PGM_Phosphatase"/>
</dbReference>
<evidence type="ECO:0000313" key="2">
    <source>
        <dbReference type="EMBL" id="HIW94511.1"/>
    </source>
</evidence>
<comment type="caution">
    <text evidence="2">The sequence shown here is derived from an EMBL/GenBank/DDBJ whole genome shotgun (WGS) entry which is preliminary data.</text>
</comment>
<organism evidence="2 3">
    <name type="scientific">Candidatus Flavonifractor merdipullorum</name>
    <dbReference type="NCBI Taxonomy" id="2838590"/>
    <lineage>
        <taxon>Bacteria</taxon>
        <taxon>Bacillati</taxon>
        <taxon>Bacillota</taxon>
        <taxon>Clostridia</taxon>
        <taxon>Eubacteriales</taxon>
        <taxon>Oscillospiraceae</taxon>
        <taxon>Flavonifractor</taxon>
    </lineage>
</organism>
<dbReference type="Gene3D" id="3.40.50.1240">
    <property type="entry name" value="Phosphoglycerate mutase-like"/>
    <property type="match status" value="1"/>
</dbReference>
<dbReference type="CDD" id="cd07067">
    <property type="entry name" value="HP_PGM_like"/>
    <property type="match status" value="1"/>
</dbReference>
<accession>A0A9D1RXF1</accession>
<dbReference type="EMBL" id="DXGA01000176">
    <property type="protein sequence ID" value="HIW94511.1"/>
    <property type="molecule type" value="Genomic_DNA"/>
</dbReference>
<name>A0A9D1RXF1_9FIRM</name>
<dbReference type="AlphaFoldDB" id="A0A9D1RXF1"/>
<feature type="binding site" evidence="1">
    <location>
        <begin position="7"/>
        <end position="14"/>
    </location>
    <ligand>
        <name>substrate</name>
    </ligand>
</feature>
<dbReference type="Pfam" id="PF00300">
    <property type="entry name" value="His_Phos_1"/>
    <property type="match status" value="1"/>
</dbReference>
<proteinExistence type="predicted"/>